<proteinExistence type="predicted"/>
<sequence length="49" mass="5881">MIYARQHVIQTTGPFDKNYRVYISYLRFFERTNGPTSNSLRMYGPKFQS</sequence>
<evidence type="ECO:0000313" key="2">
    <source>
        <dbReference type="Proteomes" id="UP000709295"/>
    </source>
</evidence>
<organism evidence="1 2">
    <name type="scientific">Phytophthora aleatoria</name>
    <dbReference type="NCBI Taxonomy" id="2496075"/>
    <lineage>
        <taxon>Eukaryota</taxon>
        <taxon>Sar</taxon>
        <taxon>Stramenopiles</taxon>
        <taxon>Oomycota</taxon>
        <taxon>Peronosporomycetes</taxon>
        <taxon>Peronosporales</taxon>
        <taxon>Peronosporaceae</taxon>
        <taxon>Phytophthora</taxon>
    </lineage>
</organism>
<keyword evidence="2" id="KW-1185">Reference proteome</keyword>
<dbReference type="AlphaFoldDB" id="A0A8J5MDN6"/>
<evidence type="ECO:0000313" key="1">
    <source>
        <dbReference type="EMBL" id="KAG6948730.1"/>
    </source>
</evidence>
<accession>A0A8J5MDN6</accession>
<protein>
    <submittedName>
        <fullName evidence="1">Uncharacterized protein</fullName>
    </submittedName>
</protein>
<name>A0A8J5MDN6_9STRA</name>
<dbReference type="EMBL" id="JAENGY010001519">
    <property type="protein sequence ID" value="KAG6948730.1"/>
    <property type="molecule type" value="Genomic_DNA"/>
</dbReference>
<reference evidence="1" key="1">
    <citation type="submission" date="2021-01" db="EMBL/GenBank/DDBJ databases">
        <title>Phytophthora aleatoria, a newly-described species from Pinus radiata is distinct from Phytophthora cactorum isolates based on comparative genomics.</title>
        <authorList>
            <person name="Mcdougal R."/>
            <person name="Panda P."/>
            <person name="Williams N."/>
            <person name="Studholme D.J."/>
        </authorList>
    </citation>
    <scope>NUCLEOTIDE SEQUENCE</scope>
    <source>
        <strain evidence="1">NZFS 4037</strain>
    </source>
</reference>
<comment type="caution">
    <text evidence="1">The sequence shown here is derived from an EMBL/GenBank/DDBJ whole genome shotgun (WGS) entry which is preliminary data.</text>
</comment>
<gene>
    <name evidence="1" type="ORF">JG688_00014975</name>
</gene>
<dbReference type="Proteomes" id="UP000709295">
    <property type="component" value="Unassembled WGS sequence"/>
</dbReference>